<sequence>MAAHKPSTGANRSRKEIFWERLWASLLVVYSTGAAYLVWKTLGKYGVNAVVFLVIDMVTSWPYGLATARIVVNVVKRNWHEVRKWIWVAAITFIAPDVYVLASAHHAPRDIYFIIILVITGLVLFAILSVVLQIRSWGKLAVEPGEISNES</sequence>
<feature type="transmembrane region" description="Helical" evidence="1">
    <location>
        <begin position="21"/>
        <end position="39"/>
    </location>
</feature>
<feature type="transmembrane region" description="Helical" evidence="1">
    <location>
        <begin position="85"/>
        <end position="105"/>
    </location>
</feature>
<dbReference type="EMBL" id="MLJW01001645">
    <property type="protein sequence ID" value="OIQ77310.1"/>
    <property type="molecule type" value="Genomic_DNA"/>
</dbReference>
<keyword evidence="1" id="KW-0812">Transmembrane</keyword>
<gene>
    <name evidence="2" type="ORF">GALL_409950</name>
</gene>
<dbReference type="AlphaFoldDB" id="A0A1J5Q0Y1"/>
<protein>
    <submittedName>
        <fullName evidence="2">Uncharacterized protein</fullName>
    </submittedName>
</protein>
<feature type="transmembrane region" description="Helical" evidence="1">
    <location>
        <begin position="45"/>
        <end position="64"/>
    </location>
</feature>
<evidence type="ECO:0000256" key="1">
    <source>
        <dbReference type="SAM" id="Phobius"/>
    </source>
</evidence>
<keyword evidence="1" id="KW-0472">Membrane</keyword>
<proteinExistence type="predicted"/>
<evidence type="ECO:0000313" key="2">
    <source>
        <dbReference type="EMBL" id="OIQ77310.1"/>
    </source>
</evidence>
<name>A0A1J5Q0Y1_9ZZZZ</name>
<feature type="transmembrane region" description="Helical" evidence="1">
    <location>
        <begin position="111"/>
        <end position="132"/>
    </location>
</feature>
<keyword evidence="1" id="KW-1133">Transmembrane helix</keyword>
<reference evidence="2" key="1">
    <citation type="submission" date="2016-10" db="EMBL/GenBank/DDBJ databases">
        <title>Sequence of Gallionella enrichment culture.</title>
        <authorList>
            <person name="Poehlein A."/>
            <person name="Muehling M."/>
            <person name="Daniel R."/>
        </authorList>
    </citation>
    <scope>NUCLEOTIDE SEQUENCE</scope>
</reference>
<accession>A0A1J5Q0Y1</accession>
<comment type="caution">
    <text evidence="2">The sequence shown here is derived from an EMBL/GenBank/DDBJ whole genome shotgun (WGS) entry which is preliminary data.</text>
</comment>
<organism evidence="2">
    <name type="scientific">mine drainage metagenome</name>
    <dbReference type="NCBI Taxonomy" id="410659"/>
    <lineage>
        <taxon>unclassified sequences</taxon>
        <taxon>metagenomes</taxon>
        <taxon>ecological metagenomes</taxon>
    </lineage>
</organism>